<dbReference type="GeneID" id="7564651"/>
<reference evidence="4" key="4">
    <citation type="submission" date="2025-04" db="UniProtKB">
        <authorList>
            <consortium name="RefSeq"/>
        </authorList>
    </citation>
    <scope>IDENTIFICATION</scope>
</reference>
<reference evidence="4" key="3">
    <citation type="submission" date="2009-03" db="EMBL/GenBank/DDBJ databases">
        <authorList>
            <consortium name="NCBI Genome Project"/>
        </authorList>
    </citation>
    <scope>NUCLEOTIDE SEQUENCE</scope>
</reference>
<keyword evidence="1" id="KW-1133">Transmembrane helix</keyword>
<feature type="transmembrane region" description="Helical" evidence="1">
    <location>
        <begin position="40"/>
        <end position="63"/>
    </location>
</feature>
<dbReference type="Proteomes" id="UP000515146">
    <property type="component" value="Mitochondrion MT"/>
</dbReference>
<organism evidence="2">
    <name type="scientific">Dermatophagoides pteronyssinus</name>
    <name type="common">European house dust mite</name>
    <dbReference type="NCBI Taxonomy" id="6956"/>
    <lineage>
        <taxon>Eukaryota</taxon>
        <taxon>Metazoa</taxon>
        <taxon>Ecdysozoa</taxon>
        <taxon>Arthropoda</taxon>
        <taxon>Chelicerata</taxon>
        <taxon>Arachnida</taxon>
        <taxon>Acari</taxon>
        <taxon>Acariformes</taxon>
        <taxon>Sarcoptiformes</taxon>
        <taxon>Astigmata</taxon>
        <taxon>Psoroptidia</taxon>
        <taxon>Analgoidea</taxon>
        <taxon>Pyroglyphidae</taxon>
        <taxon>Dermatophagoidinae</taxon>
        <taxon>Dermatophagoides</taxon>
    </lineage>
</organism>
<reference evidence="2 4" key="1">
    <citation type="submission" date="2008-07" db="EMBL/GenBank/DDBJ databases">
        <authorList>
            <person name="Dermauw W.R."/>
            <person name="Van Leeuwen T."/>
            <person name="Vanholme B."/>
            <person name="Tirry L."/>
        </authorList>
    </citation>
    <scope>NUCLEOTIDE SEQUENCE</scope>
</reference>
<proteinExistence type="predicted"/>
<evidence type="ECO:0000256" key="1">
    <source>
        <dbReference type="SAM" id="Phobius"/>
    </source>
</evidence>
<dbReference type="EMBL" id="EU884425">
    <property type="protein sequence ID" value="ACF54666.1"/>
    <property type="molecule type" value="Genomic_DNA"/>
</dbReference>
<keyword evidence="1" id="KW-0812">Transmembrane</keyword>
<keyword evidence="1" id="KW-0472">Membrane</keyword>
<dbReference type="CTD" id="4541"/>
<evidence type="ECO:0000313" key="3">
    <source>
        <dbReference type="Proteomes" id="UP000515146"/>
    </source>
</evidence>
<evidence type="ECO:0000313" key="2">
    <source>
        <dbReference type="EMBL" id="ACF54666.1"/>
    </source>
</evidence>
<protein>
    <submittedName>
        <fullName evidence="2 4">NADH dehydrogenase subunit 6</fullName>
    </submittedName>
</protein>
<keyword evidence="3" id="KW-1185">Reference proteome</keyword>
<feature type="transmembrane region" description="Helical" evidence="1">
    <location>
        <begin position="75"/>
        <end position="93"/>
    </location>
</feature>
<keyword evidence="2 4" id="KW-0496">Mitochondrion</keyword>
<geneLocation type="mitochondrion" evidence="2 4"/>
<evidence type="ECO:0000313" key="4">
    <source>
        <dbReference type="RefSeq" id="YP_002650713.1"/>
    </source>
</evidence>
<dbReference type="KEGG" id="dpte:7564651"/>
<feature type="transmembrane region" description="Helical" evidence="1">
    <location>
        <begin position="105"/>
        <end position="123"/>
    </location>
</feature>
<accession>C1IWC7</accession>
<dbReference type="RefSeq" id="YP_002650713.1">
    <property type="nucleotide sequence ID" value="NC_012218.1"/>
</dbReference>
<gene>
    <name evidence="2 4" type="primary">ND6</name>
    <name evidence="4" type="ORF">KEG94_p08</name>
</gene>
<dbReference type="AlphaFoldDB" id="C1IWC7"/>
<sequence>MCSMFLLMMEKSSSPLKLSLFLTLISTTLGLLMYMISSSVFISCCLIISFSSGMMILFSYCSISSFYEYKNNLKNNMWFLLMSLLLLMLMLPQEKLTPSLEKLSMGTYIIPFMLIFLMFMVIVSMKCMNISFFNPTKKLMQSYLRV</sequence>
<reference evidence="2 4" key="2">
    <citation type="journal article" date="2009" name="BMC Genomics">
        <title>The complete mitochondrial genome of the house dust mite Dermatophagoides pteronyssinus (Trouessart): a novel gene arrangement among arthropods.</title>
        <authorList>
            <person name="Dermauw W."/>
            <person name="Van Leeuwen T."/>
            <person name="Vanholme B."/>
            <person name="Tirry L."/>
        </authorList>
    </citation>
    <scope>NUCLEOTIDE SEQUENCE</scope>
</reference>
<name>C1IWC7_DERPT</name>